<evidence type="ECO:0000259" key="4">
    <source>
        <dbReference type="Pfam" id="PF25137"/>
    </source>
</evidence>
<name>A0ABD5PFM5_9EURY</name>
<reference evidence="5 6" key="1">
    <citation type="journal article" date="2019" name="Int. J. Syst. Evol. Microbiol.">
        <title>The Global Catalogue of Microorganisms (GCM) 10K type strain sequencing project: providing services to taxonomists for standard genome sequencing and annotation.</title>
        <authorList>
            <consortium name="The Broad Institute Genomics Platform"/>
            <consortium name="The Broad Institute Genome Sequencing Center for Infectious Disease"/>
            <person name="Wu L."/>
            <person name="Ma J."/>
        </authorList>
    </citation>
    <scope>NUCLEOTIDE SEQUENCE [LARGE SCALE GENOMIC DNA]</scope>
    <source>
        <strain evidence="5 6">CGMCC 1.12553</strain>
    </source>
</reference>
<feature type="region of interest" description="Disordered" evidence="2">
    <location>
        <begin position="252"/>
        <end position="271"/>
    </location>
</feature>
<evidence type="ECO:0000256" key="1">
    <source>
        <dbReference type="ARBA" id="ARBA00023002"/>
    </source>
</evidence>
<dbReference type="Gene3D" id="3.40.50.1970">
    <property type="match status" value="1"/>
</dbReference>
<sequence>MSDSEHAFEFEFSPGKIRCERGGVAGVGDELARRGLERALVVCGSTVGSTPEVVDPVREGVGDRLVGVFPETTPEKYLGTAVEGAERADEENADALVALGGGSSLDTAKVVSALRSHDGPPEAVASDAIENGSLSVAEDGEPTPIVAVPTTLAGADLSTVAGVTLAMGPEDDRDGEAPGGGIADPRLMPTALCYDADLFATTPESVLTASAMNGFDKGLEALYTRNATPITDGTATRGLRLLRHSLPALADGRGRGADADGDGAGAANPDDPLAQAVTGTILVQYGVSTPGQYKLSIVHAFGHGLTEHADVHQGRAHAAVVPHVLRYLFEGVDARRELLAEALAVPAGGSEGRGASDEELADGVVDAVVEVRDGLGLPSRLRDLDGIERDDLPEVAETTAADGLMDTVPDGLDPTTDDLLAVLEAAW</sequence>
<evidence type="ECO:0000259" key="3">
    <source>
        <dbReference type="Pfam" id="PF00465"/>
    </source>
</evidence>
<comment type="caution">
    <text evidence="5">The sequence shown here is derived from an EMBL/GenBank/DDBJ whole genome shotgun (WGS) entry which is preliminary data.</text>
</comment>
<dbReference type="Gene3D" id="1.20.1090.10">
    <property type="entry name" value="Dehydroquinate synthase-like - alpha domain"/>
    <property type="match status" value="1"/>
</dbReference>
<dbReference type="InterPro" id="IPR056798">
    <property type="entry name" value="ADH_Fe_C"/>
</dbReference>
<dbReference type="PANTHER" id="PTHR11496">
    <property type="entry name" value="ALCOHOL DEHYDROGENASE"/>
    <property type="match status" value="1"/>
</dbReference>
<dbReference type="Pfam" id="PF25137">
    <property type="entry name" value="ADH_Fe_C"/>
    <property type="match status" value="1"/>
</dbReference>
<feature type="domain" description="Alcohol dehydrogenase iron-type/glycerol dehydrogenase GldA" evidence="3">
    <location>
        <begin position="14"/>
        <end position="165"/>
    </location>
</feature>
<feature type="domain" description="Fe-containing alcohol dehydrogenase-like C-terminal" evidence="4">
    <location>
        <begin position="210"/>
        <end position="427"/>
    </location>
</feature>
<dbReference type="EMBL" id="JBHSDS010000008">
    <property type="protein sequence ID" value="MFC4359457.1"/>
    <property type="molecule type" value="Genomic_DNA"/>
</dbReference>
<proteinExistence type="predicted"/>
<keyword evidence="1" id="KW-0560">Oxidoreductase</keyword>
<evidence type="ECO:0000313" key="5">
    <source>
        <dbReference type="EMBL" id="MFC4359457.1"/>
    </source>
</evidence>
<dbReference type="AlphaFoldDB" id="A0ABD5PFM5"/>
<organism evidence="5 6">
    <name type="scientific">Halobium salinum</name>
    <dbReference type="NCBI Taxonomy" id="1364940"/>
    <lineage>
        <taxon>Archaea</taxon>
        <taxon>Methanobacteriati</taxon>
        <taxon>Methanobacteriota</taxon>
        <taxon>Stenosarchaea group</taxon>
        <taxon>Halobacteria</taxon>
        <taxon>Halobacteriales</taxon>
        <taxon>Haloferacaceae</taxon>
        <taxon>Halobium</taxon>
    </lineage>
</organism>
<evidence type="ECO:0000313" key="6">
    <source>
        <dbReference type="Proteomes" id="UP001595921"/>
    </source>
</evidence>
<dbReference type="GO" id="GO:0016491">
    <property type="term" value="F:oxidoreductase activity"/>
    <property type="evidence" value="ECO:0007669"/>
    <property type="project" value="UniProtKB-KW"/>
</dbReference>
<dbReference type="InterPro" id="IPR039697">
    <property type="entry name" value="Alcohol_dehydrogenase_Fe"/>
</dbReference>
<dbReference type="CDD" id="cd14866">
    <property type="entry name" value="Fe-ADH-like"/>
    <property type="match status" value="1"/>
</dbReference>
<dbReference type="Proteomes" id="UP001595921">
    <property type="component" value="Unassembled WGS sequence"/>
</dbReference>
<gene>
    <name evidence="5" type="ORF">ACFO0N_16055</name>
</gene>
<evidence type="ECO:0000256" key="2">
    <source>
        <dbReference type="SAM" id="MobiDB-lite"/>
    </source>
</evidence>
<dbReference type="SUPFAM" id="SSF56796">
    <property type="entry name" value="Dehydroquinate synthase-like"/>
    <property type="match status" value="1"/>
</dbReference>
<dbReference type="PANTHER" id="PTHR11496:SF83">
    <property type="entry name" value="HYDROXYACID-OXOACID TRANSHYDROGENASE, MITOCHONDRIAL"/>
    <property type="match status" value="1"/>
</dbReference>
<dbReference type="RefSeq" id="WP_267621742.1">
    <property type="nucleotide sequence ID" value="NZ_JAODIW010000006.1"/>
</dbReference>
<dbReference type="InterPro" id="IPR001670">
    <property type="entry name" value="ADH_Fe/GldA"/>
</dbReference>
<dbReference type="Pfam" id="PF00465">
    <property type="entry name" value="Fe-ADH"/>
    <property type="match status" value="1"/>
</dbReference>
<protein>
    <submittedName>
        <fullName evidence="5">Iron-containing alcohol dehydrogenase family protein</fullName>
    </submittedName>
</protein>
<keyword evidence="6" id="KW-1185">Reference proteome</keyword>
<accession>A0ABD5PFM5</accession>